<dbReference type="InterPro" id="IPR001810">
    <property type="entry name" value="F-box_dom"/>
</dbReference>
<reference evidence="3 4" key="1">
    <citation type="journal article" date="2016" name="PLoS Pathog.">
        <title>Biosynthesis of antibiotic leucinostatins in bio-control fungus Purpureocillium lilacinum and their inhibition on phytophthora revealed by genome mining.</title>
        <authorList>
            <person name="Wang G."/>
            <person name="Liu Z."/>
            <person name="Lin R."/>
            <person name="Li E."/>
            <person name="Mao Z."/>
            <person name="Ling J."/>
            <person name="Yang Y."/>
            <person name="Yin W.B."/>
            <person name="Xie B."/>
        </authorList>
    </citation>
    <scope>NUCLEOTIDE SEQUENCE [LARGE SCALE GENOMIC DNA]</scope>
    <source>
        <strain evidence="3">170</strain>
    </source>
</reference>
<evidence type="ECO:0000313" key="4">
    <source>
        <dbReference type="Proteomes" id="UP000078397"/>
    </source>
</evidence>
<comment type="caution">
    <text evidence="3">The sequence shown here is derived from an EMBL/GenBank/DDBJ whole genome shotgun (WGS) entry which is preliminary data.</text>
</comment>
<feature type="domain" description="F-box" evidence="2">
    <location>
        <begin position="1"/>
        <end position="47"/>
    </location>
</feature>
<dbReference type="GeneID" id="28854541"/>
<dbReference type="InterPro" id="IPR036047">
    <property type="entry name" value="F-box-like_dom_sf"/>
</dbReference>
<dbReference type="AlphaFoldDB" id="A0A179G3G2"/>
<accession>A0A179G3G2</accession>
<proteinExistence type="predicted"/>
<dbReference type="EMBL" id="LSBJ02000001">
    <property type="protein sequence ID" value="OAQ72396.1"/>
    <property type="molecule type" value="Genomic_DNA"/>
</dbReference>
<organism evidence="3 4">
    <name type="scientific">Pochonia chlamydosporia 170</name>
    <dbReference type="NCBI Taxonomy" id="1380566"/>
    <lineage>
        <taxon>Eukaryota</taxon>
        <taxon>Fungi</taxon>
        <taxon>Dikarya</taxon>
        <taxon>Ascomycota</taxon>
        <taxon>Pezizomycotina</taxon>
        <taxon>Sordariomycetes</taxon>
        <taxon>Hypocreomycetidae</taxon>
        <taxon>Hypocreales</taxon>
        <taxon>Clavicipitaceae</taxon>
        <taxon>Pochonia</taxon>
    </lineage>
</organism>
<feature type="region of interest" description="Disordered" evidence="1">
    <location>
        <begin position="474"/>
        <end position="496"/>
    </location>
</feature>
<dbReference type="Proteomes" id="UP000078397">
    <property type="component" value="Unassembled WGS sequence"/>
</dbReference>
<dbReference type="STRING" id="1380566.A0A179G3G2"/>
<dbReference type="PROSITE" id="PS50181">
    <property type="entry name" value="FBOX"/>
    <property type="match status" value="1"/>
</dbReference>
<evidence type="ECO:0000256" key="1">
    <source>
        <dbReference type="SAM" id="MobiDB-lite"/>
    </source>
</evidence>
<evidence type="ECO:0000259" key="2">
    <source>
        <dbReference type="PROSITE" id="PS50181"/>
    </source>
</evidence>
<evidence type="ECO:0000313" key="3">
    <source>
        <dbReference type="EMBL" id="OAQ72396.1"/>
    </source>
</evidence>
<protein>
    <submittedName>
        <fullName evidence="3">F-box domain-containing protein</fullName>
    </submittedName>
</protein>
<dbReference type="KEGG" id="pchm:VFPPC_12770"/>
<dbReference type="RefSeq" id="XP_018148479.1">
    <property type="nucleotide sequence ID" value="XM_018290547.1"/>
</dbReference>
<keyword evidence="4" id="KW-1185">Reference proteome</keyword>
<gene>
    <name evidence="3" type="ORF">VFPPC_12770</name>
</gene>
<dbReference type="SUPFAM" id="SSF81383">
    <property type="entry name" value="F-box domain"/>
    <property type="match status" value="1"/>
</dbReference>
<name>A0A179G3G2_METCM</name>
<dbReference type="OrthoDB" id="5334391at2759"/>
<sequence length="534" mass="60917">MNLAHLPYTVFFEIVSHLSALETLTARRISRDVYSALTRPDLSISLLLLHFPRSREGRTLRGYLQSGNDEALERGDWAAVFATLVRRYHHLGNATPWRVKKVRVAKGSHRLRGVTPWNRFLRLDDKTAAFDYWDPVWTFEAGEGVLVYPAMVEERIVYKARDLTSDTELVVPFDTMTKIIRRVRLSHGILIFEWCEQAGYHDLNETEAAHRHFATAFDIYSPQSHIHHRTLRISFRSEWKIHYLGLPLTHQDRFFSTHNATHYVVYIWQPTRSPWGEDAPLERLIIWEIGQPNPYKPSLDPGGKHAPVTSSGPRIIRRMINNELSTWGVRQSDTPSVRSLALDDTTFDEATNSTTGHVFFIEEQHRWCAGPHSTPTPPRQHHILSTGIPLIGDGPRWVDECGGPNGSPEYGMSFCSRGRKDTWPGRAPCWRHDDFPYLTVSEVYDAEAGVRITARHCFMMETLSVHVRPQLCVTRDTEREDGSGSGKKLQGPDGEEVQFEDGLWGELLGKGCIVGDERWVVGEDEGGDVTILMF</sequence>